<dbReference type="OrthoDB" id="8263756at2"/>
<dbReference type="AlphaFoldDB" id="A0A1I3DB08"/>
<dbReference type="RefSeq" id="WP_091006476.1">
    <property type="nucleotide sequence ID" value="NZ_CP041743.1"/>
</dbReference>
<reference evidence="2 3" key="1">
    <citation type="submission" date="2016-10" db="EMBL/GenBank/DDBJ databases">
        <authorList>
            <person name="de Groot N.N."/>
        </authorList>
    </citation>
    <scope>NUCLEOTIDE SEQUENCE [LARGE SCALE GENOMIC DNA]</scope>
    <source>
        <strain evidence="2 3">LMG 23650</strain>
    </source>
</reference>
<dbReference type="EMBL" id="FOQU01000001">
    <property type="protein sequence ID" value="SFH83930.1"/>
    <property type="molecule type" value="Genomic_DNA"/>
</dbReference>
<feature type="chain" id="PRO_5011458683" description="Glycosyl hydrolase catalytic core" evidence="1">
    <location>
        <begin position="28"/>
        <end position="330"/>
    </location>
</feature>
<feature type="signal peptide" evidence="1">
    <location>
        <begin position="1"/>
        <end position="27"/>
    </location>
</feature>
<evidence type="ECO:0008006" key="4">
    <source>
        <dbReference type="Google" id="ProtNLM"/>
    </source>
</evidence>
<accession>A0A1I3DB08</accession>
<evidence type="ECO:0000256" key="1">
    <source>
        <dbReference type="SAM" id="SignalP"/>
    </source>
</evidence>
<organism evidence="2 3">
    <name type="scientific">Paraburkholderia megapolitana</name>
    <dbReference type="NCBI Taxonomy" id="420953"/>
    <lineage>
        <taxon>Bacteria</taxon>
        <taxon>Pseudomonadati</taxon>
        <taxon>Pseudomonadota</taxon>
        <taxon>Betaproteobacteria</taxon>
        <taxon>Burkholderiales</taxon>
        <taxon>Burkholderiaceae</taxon>
        <taxon>Paraburkholderia</taxon>
    </lineage>
</organism>
<dbReference type="Proteomes" id="UP000199548">
    <property type="component" value="Unassembled WGS sequence"/>
</dbReference>
<evidence type="ECO:0000313" key="3">
    <source>
        <dbReference type="Proteomes" id="UP000199548"/>
    </source>
</evidence>
<evidence type="ECO:0000313" key="2">
    <source>
        <dbReference type="EMBL" id="SFH83930.1"/>
    </source>
</evidence>
<sequence>MKSHLIRRLCRSGAIALVLCCATAARAEPDGQMPKVWFSMGAISSPAGHQSWDTLFYQPDGTWPSYMDHVTTVGILTQALVKIPDADLAKVVARLKAKHVALGIEMLAQAYDASGCGGGVEGYFPTDQVATLAAKLKRAGAEVGYIAMDEPLWFGHYYSGKNACDSSIDNVAERVAKDLNEYLKVFPDAIVGEAEPFPSITDQPTWKEDYRHWMTAFHAKVGKPLAFTDVDINWGVQRWPSSLQQVADFARDVDLPLGIIYNAGPPPASMTNQAWLDAAVRNFTHIENTLHVVPQWAVFSSWEKYPGHALTDSYGPGEDYVLKQYLSLHR</sequence>
<keyword evidence="3" id="KW-1185">Reference proteome</keyword>
<name>A0A1I3DB08_9BURK</name>
<keyword evidence="1" id="KW-0732">Signal</keyword>
<proteinExistence type="predicted"/>
<gene>
    <name evidence="2" type="ORF">SAMN05192543_101208</name>
</gene>
<protein>
    <recommendedName>
        <fullName evidence="4">Glycosyl hydrolase catalytic core</fullName>
    </recommendedName>
</protein>